<sequence length="228" mass="25672">MRSVTPKERHAELSCRHCQWDEEYPLLVPNMADFSIDRISQDTKPISSFSLPIVAMEKEARPLLEEASKMHERLRCTLFHKIKCLCPASTHWGVVRSCPHCHTDFAVSIAPSPTQPGGRWFVFIAWKYLGNGPRNCYWESHANMTGSPLRYDELGSMYYGYEVASRTPKVSSDDYGRCQHLHTELFSGIKHSINSGGGGGTSNTADVPSYKSSHQFNCLMAKNTTIQP</sequence>
<accession>A0AA40A7U2</accession>
<dbReference type="EMBL" id="JAUKUA010000005">
    <property type="protein sequence ID" value="KAK0710776.1"/>
    <property type="molecule type" value="Genomic_DNA"/>
</dbReference>
<organism evidence="1 2">
    <name type="scientific">Lasiosphaeris hirsuta</name>
    <dbReference type="NCBI Taxonomy" id="260670"/>
    <lineage>
        <taxon>Eukaryota</taxon>
        <taxon>Fungi</taxon>
        <taxon>Dikarya</taxon>
        <taxon>Ascomycota</taxon>
        <taxon>Pezizomycotina</taxon>
        <taxon>Sordariomycetes</taxon>
        <taxon>Sordariomycetidae</taxon>
        <taxon>Sordariales</taxon>
        <taxon>Lasiosphaeriaceae</taxon>
        <taxon>Lasiosphaeris</taxon>
    </lineage>
</organism>
<proteinExistence type="predicted"/>
<evidence type="ECO:0000313" key="1">
    <source>
        <dbReference type="EMBL" id="KAK0710776.1"/>
    </source>
</evidence>
<gene>
    <name evidence="1" type="ORF">B0H67DRAFT_583403</name>
</gene>
<dbReference type="AlphaFoldDB" id="A0AA40A7U2"/>
<dbReference type="Proteomes" id="UP001172102">
    <property type="component" value="Unassembled WGS sequence"/>
</dbReference>
<keyword evidence="2" id="KW-1185">Reference proteome</keyword>
<protein>
    <submittedName>
        <fullName evidence="1">Uncharacterized protein</fullName>
    </submittedName>
</protein>
<reference evidence="1" key="1">
    <citation type="submission" date="2023-06" db="EMBL/GenBank/DDBJ databases">
        <title>Genome-scale phylogeny and comparative genomics of the fungal order Sordariales.</title>
        <authorList>
            <consortium name="Lawrence Berkeley National Laboratory"/>
            <person name="Hensen N."/>
            <person name="Bonometti L."/>
            <person name="Westerberg I."/>
            <person name="Brannstrom I.O."/>
            <person name="Guillou S."/>
            <person name="Cros-Aarteil S."/>
            <person name="Calhoun S."/>
            <person name="Haridas S."/>
            <person name="Kuo A."/>
            <person name="Mondo S."/>
            <person name="Pangilinan J."/>
            <person name="Riley R."/>
            <person name="Labutti K."/>
            <person name="Andreopoulos B."/>
            <person name="Lipzen A."/>
            <person name="Chen C."/>
            <person name="Yanf M."/>
            <person name="Daum C."/>
            <person name="Ng V."/>
            <person name="Clum A."/>
            <person name="Steindorff A."/>
            <person name="Ohm R."/>
            <person name="Martin F."/>
            <person name="Silar P."/>
            <person name="Natvig D."/>
            <person name="Lalanne C."/>
            <person name="Gautier V."/>
            <person name="Ament-Velasquez S.L."/>
            <person name="Kruys A."/>
            <person name="Hutchinson M.I."/>
            <person name="Powell A.J."/>
            <person name="Barry K."/>
            <person name="Miller A.N."/>
            <person name="Grigoriev I.V."/>
            <person name="Debuchy R."/>
            <person name="Gladieux P."/>
            <person name="Thoren M.H."/>
            <person name="Johannesson H."/>
        </authorList>
    </citation>
    <scope>NUCLEOTIDE SEQUENCE</scope>
    <source>
        <strain evidence="1">SMH4607-1</strain>
    </source>
</reference>
<name>A0AA40A7U2_9PEZI</name>
<evidence type="ECO:0000313" key="2">
    <source>
        <dbReference type="Proteomes" id="UP001172102"/>
    </source>
</evidence>
<comment type="caution">
    <text evidence="1">The sequence shown here is derived from an EMBL/GenBank/DDBJ whole genome shotgun (WGS) entry which is preliminary data.</text>
</comment>